<dbReference type="EMBL" id="CAIIXF020000008">
    <property type="protein sequence ID" value="CAH1790668.1"/>
    <property type="molecule type" value="Genomic_DNA"/>
</dbReference>
<dbReference type="InterPro" id="IPR027479">
    <property type="entry name" value="S-Me-THD_N_sf"/>
</dbReference>
<dbReference type="SUPFAM" id="SSF53067">
    <property type="entry name" value="Actin-like ATPase domain"/>
    <property type="match status" value="1"/>
</dbReference>
<feature type="non-terminal residue" evidence="4">
    <location>
        <position position="494"/>
    </location>
</feature>
<dbReference type="Gene3D" id="3.40.1610.10">
    <property type="entry name" value="CV3147-like domain"/>
    <property type="match status" value="1"/>
</dbReference>
<dbReference type="Pfam" id="PF01968">
    <property type="entry name" value="Hydantoinase_A"/>
    <property type="match status" value="1"/>
</dbReference>
<dbReference type="OrthoDB" id="5404895at2759"/>
<evidence type="ECO:0000256" key="1">
    <source>
        <dbReference type="SAM" id="MobiDB-lite"/>
    </source>
</evidence>
<dbReference type="Gene3D" id="3.30.420.40">
    <property type="match status" value="1"/>
</dbReference>
<dbReference type="InterPro" id="IPR002821">
    <property type="entry name" value="Hydantoinase_A"/>
</dbReference>
<name>A0A8S4P8V9_OWEFU</name>
<dbReference type="PANTHER" id="PTHR11365">
    <property type="entry name" value="5-OXOPROLINASE RELATED"/>
    <property type="match status" value="1"/>
</dbReference>
<feature type="domain" description="Hydantoinase A/oxoprolinase" evidence="2">
    <location>
        <begin position="2"/>
        <end position="152"/>
    </location>
</feature>
<evidence type="ECO:0000259" key="2">
    <source>
        <dbReference type="Pfam" id="PF01968"/>
    </source>
</evidence>
<accession>A0A8S4P8V9</accession>
<dbReference type="InterPro" id="IPR045079">
    <property type="entry name" value="Oxoprolinase-like"/>
</dbReference>
<protein>
    <submittedName>
        <fullName evidence="4">Uncharacterized protein</fullName>
    </submittedName>
</protein>
<dbReference type="InterPro" id="IPR010318">
    <property type="entry name" value="S-Me-THD_N"/>
</dbReference>
<dbReference type="AlphaFoldDB" id="A0A8S4P8V9"/>
<feature type="region of interest" description="Disordered" evidence="1">
    <location>
        <begin position="324"/>
        <end position="350"/>
    </location>
</feature>
<evidence type="ECO:0000259" key="3">
    <source>
        <dbReference type="Pfam" id="PF06032"/>
    </source>
</evidence>
<feature type="domain" description="S-Me-THD N-terminal" evidence="3">
    <location>
        <begin position="383"/>
        <end position="473"/>
    </location>
</feature>
<sequence>KTIAAFDAALQNLGLTCPFFLTQNDGTIISSALCMDYPILTFSSGTTNSMRGATHLSGVKDAVVIDIGGTSTDVGVIKNGFPTESSSYVKIAGVRTNFRMPDVFSFGLGGGSKVKVDKEFAQVGPQSVGYNLKSEGLLFGGSILTATDIAVANDLLTLGDVTKVKATVNDVTAKQCLDKIHSMLEDAIDQVKTSADDVTVVLVGGGSVLVDTNRHIQGCNNILKPPHFQVANAIGAALSQVSGSVDTVVNLASTTRDDAIAQAKQQACDLAIQAGAETDTIQICEVDEIGLAYLPGNATRIKVKAIGNLRANNNPSIAQHKLASLADQKSDSNDRTKDESGGDIPATQQSYDELLNPTIEHTNILEYSPRINPAGEWVLSELDVECICIGAGILGCGGGGNPHMGKLRSLKALKDGKTIRVISPERCASLMTDKSLVTTVAFMGAPAIIIEKLVQGGETCASISAMLDVYNKGARCPEADIKSNETGVRYIDDY</sequence>
<feature type="non-terminal residue" evidence="4">
    <location>
        <position position="1"/>
    </location>
</feature>
<evidence type="ECO:0000313" key="4">
    <source>
        <dbReference type="EMBL" id="CAH1790668.1"/>
    </source>
</evidence>
<evidence type="ECO:0000313" key="5">
    <source>
        <dbReference type="Proteomes" id="UP000749559"/>
    </source>
</evidence>
<dbReference type="PANTHER" id="PTHR11365:SF10">
    <property type="entry name" value="HYDANTOINASE_OXOPROLINASE"/>
    <property type="match status" value="1"/>
</dbReference>
<dbReference type="GO" id="GO:0016787">
    <property type="term" value="F:hydrolase activity"/>
    <property type="evidence" value="ECO:0007669"/>
    <property type="project" value="InterPro"/>
</dbReference>
<comment type="caution">
    <text evidence="4">The sequence shown here is derived from an EMBL/GenBank/DDBJ whole genome shotgun (WGS) entry which is preliminary data.</text>
</comment>
<feature type="compositionally biased region" description="Basic and acidic residues" evidence="1">
    <location>
        <begin position="328"/>
        <end position="340"/>
    </location>
</feature>
<reference evidence="4" key="1">
    <citation type="submission" date="2022-03" db="EMBL/GenBank/DDBJ databases">
        <authorList>
            <person name="Martin C."/>
        </authorList>
    </citation>
    <scope>NUCLEOTIDE SEQUENCE</scope>
</reference>
<gene>
    <name evidence="4" type="ORF">OFUS_LOCUS15845</name>
</gene>
<dbReference type="InterPro" id="IPR043129">
    <property type="entry name" value="ATPase_NBD"/>
</dbReference>
<dbReference type="Pfam" id="PF06032">
    <property type="entry name" value="S-Me-THD_N"/>
    <property type="match status" value="1"/>
</dbReference>
<organism evidence="4 5">
    <name type="scientific">Owenia fusiformis</name>
    <name type="common">Polychaete worm</name>
    <dbReference type="NCBI Taxonomy" id="6347"/>
    <lineage>
        <taxon>Eukaryota</taxon>
        <taxon>Metazoa</taxon>
        <taxon>Spiralia</taxon>
        <taxon>Lophotrochozoa</taxon>
        <taxon>Annelida</taxon>
        <taxon>Polychaeta</taxon>
        <taxon>Sedentaria</taxon>
        <taxon>Canalipalpata</taxon>
        <taxon>Sabellida</taxon>
        <taxon>Oweniida</taxon>
        <taxon>Oweniidae</taxon>
        <taxon>Owenia</taxon>
    </lineage>
</organism>
<dbReference type="Proteomes" id="UP000749559">
    <property type="component" value="Unassembled WGS sequence"/>
</dbReference>
<dbReference type="SUPFAM" id="SSF160991">
    <property type="entry name" value="CV3147-like"/>
    <property type="match status" value="1"/>
</dbReference>
<proteinExistence type="predicted"/>
<keyword evidence="5" id="KW-1185">Reference proteome</keyword>